<keyword evidence="2" id="KW-1185">Reference proteome</keyword>
<proteinExistence type="predicted"/>
<dbReference type="Gene3D" id="3.40.50.1240">
    <property type="entry name" value="Phosphoglycerate mutase-like"/>
    <property type="match status" value="1"/>
</dbReference>
<dbReference type="eggNOG" id="COG2062">
    <property type="taxonomic scope" value="Bacteria"/>
</dbReference>
<protein>
    <submittedName>
        <fullName evidence="1">Putative phosphohistidine phosphatase, SixA</fullName>
    </submittedName>
</protein>
<dbReference type="AlphaFoldDB" id="C7LZG1"/>
<sequence>MLVVARHAPATRPRPGMADLERSLTEEGLVKAQALSVELVRLAPTHLVSSPARRCIETLAPLAKALDLEIITDDGLGPSAKAPQIAMSLAYLGALDGVTVVATHAPQLEVLLEQLLADHGISVDADALHLPPAGYVIVDVAEGVRPPRIDRVRAYRDVGTDPLLLVG</sequence>
<dbReference type="RefSeq" id="WP_015798605.1">
    <property type="nucleotide sequence ID" value="NC_013124.1"/>
</dbReference>
<gene>
    <name evidence="1" type="ordered locus">Afer_1187</name>
</gene>
<reference evidence="1 2" key="1">
    <citation type="journal article" date="2009" name="Stand. Genomic Sci.">
        <title>Complete genome sequence of Acidimicrobium ferrooxidans type strain (ICP).</title>
        <authorList>
            <person name="Clum A."/>
            <person name="Nolan M."/>
            <person name="Lang E."/>
            <person name="Glavina Del Rio T."/>
            <person name="Tice H."/>
            <person name="Copeland A."/>
            <person name="Cheng J.F."/>
            <person name="Lucas S."/>
            <person name="Chen F."/>
            <person name="Bruce D."/>
            <person name="Goodwin L."/>
            <person name="Pitluck S."/>
            <person name="Ivanova N."/>
            <person name="Mavrommatis K."/>
            <person name="Mikhailova N."/>
            <person name="Pati A."/>
            <person name="Chen A."/>
            <person name="Palaniappan K."/>
            <person name="Goker M."/>
            <person name="Spring S."/>
            <person name="Land M."/>
            <person name="Hauser L."/>
            <person name="Chang Y.J."/>
            <person name="Jeffries C.C."/>
            <person name="Chain P."/>
            <person name="Bristow J."/>
            <person name="Eisen J.A."/>
            <person name="Markowitz V."/>
            <person name="Hugenholtz P."/>
            <person name="Kyrpides N.C."/>
            <person name="Klenk H.P."/>
            <person name="Lapidus A."/>
        </authorList>
    </citation>
    <scope>NUCLEOTIDE SEQUENCE [LARGE SCALE GENOMIC DNA]</scope>
    <source>
        <strain evidence="2">DSM 10331 / JCM 15462 / NBRC 103882 / ICP</strain>
    </source>
</reference>
<dbReference type="OrthoDB" id="4287477at2"/>
<name>C7LZG1_ACIFD</name>
<dbReference type="InterPro" id="IPR029033">
    <property type="entry name" value="His_PPase_superfam"/>
</dbReference>
<accession>C7LZG1</accession>
<dbReference type="InterPro" id="IPR013078">
    <property type="entry name" value="His_Pase_superF_clade-1"/>
</dbReference>
<dbReference type="EMBL" id="CP001631">
    <property type="protein sequence ID" value="ACU54119.1"/>
    <property type="molecule type" value="Genomic_DNA"/>
</dbReference>
<evidence type="ECO:0000313" key="2">
    <source>
        <dbReference type="Proteomes" id="UP000000771"/>
    </source>
</evidence>
<dbReference type="KEGG" id="afo:Afer_1187"/>
<organism evidence="1 2">
    <name type="scientific">Acidimicrobium ferrooxidans (strain DSM 10331 / JCM 15462 / NBRC 103882 / ICP)</name>
    <dbReference type="NCBI Taxonomy" id="525909"/>
    <lineage>
        <taxon>Bacteria</taxon>
        <taxon>Bacillati</taxon>
        <taxon>Actinomycetota</taxon>
        <taxon>Acidimicrobiia</taxon>
        <taxon>Acidimicrobiales</taxon>
        <taxon>Acidimicrobiaceae</taxon>
        <taxon>Acidimicrobium</taxon>
    </lineage>
</organism>
<dbReference type="Pfam" id="PF00300">
    <property type="entry name" value="His_Phos_1"/>
    <property type="match status" value="1"/>
</dbReference>
<evidence type="ECO:0000313" key="1">
    <source>
        <dbReference type="EMBL" id="ACU54119.1"/>
    </source>
</evidence>
<dbReference type="HOGENOM" id="CLU_1591030_0_0_11"/>
<dbReference type="SUPFAM" id="SSF53254">
    <property type="entry name" value="Phosphoglycerate mutase-like"/>
    <property type="match status" value="1"/>
</dbReference>
<dbReference type="SMART" id="SM00855">
    <property type="entry name" value="PGAM"/>
    <property type="match status" value="1"/>
</dbReference>
<dbReference type="STRING" id="525909.Afer_1187"/>
<dbReference type="Proteomes" id="UP000000771">
    <property type="component" value="Chromosome"/>
</dbReference>
<dbReference type="CDD" id="cd07067">
    <property type="entry name" value="HP_PGM_like"/>
    <property type="match status" value="1"/>
</dbReference>